<organism evidence="2 3">
    <name type="scientific">Striga asiatica</name>
    <name type="common">Asiatic witchweed</name>
    <name type="synonym">Buchnera asiatica</name>
    <dbReference type="NCBI Taxonomy" id="4170"/>
    <lineage>
        <taxon>Eukaryota</taxon>
        <taxon>Viridiplantae</taxon>
        <taxon>Streptophyta</taxon>
        <taxon>Embryophyta</taxon>
        <taxon>Tracheophyta</taxon>
        <taxon>Spermatophyta</taxon>
        <taxon>Magnoliopsida</taxon>
        <taxon>eudicotyledons</taxon>
        <taxon>Gunneridae</taxon>
        <taxon>Pentapetalae</taxon>
        <taxon>asterids</taxon>
        <taxon>lamiids</taxon>
        <taxon>Lamiales</taxon>
        <taxon>Orobanchaceae</taxon>
        <taxon>Buchnereae</taxon>
        <taxon>Striga</taxon>
    </lineage>
</organism>
<sequence>MNRHHDPRRRLTAAAISTNGPPSPTVIDREQPRRLYQYHLHSSPPLPSSINSATTTTDPPTVHHKTRISDLRRLPPYVRPRHFGAPPPTIRRSPRYSCPSTRRRISTSDRKIEFQPQTWGAAATSPSPSSPAAERVRRVDRETAKEVAMSCPTTAPSRSRPRPDKLNGLAANQSRIRSQSTIFQLSARTSPNPPPISFSSARAEEKPRFHSDLYAVGSATGIPLAGHPIDTRGGEGSLALPGGGKFRLRSTALPSLDARLLHFLPLTSAARWIAFTGS</sequence>
<name>A0A5A7QYY4_STRAF</name>
<dbReference type="EMBL" id="BKCP01009403">
    <property type="protein sequence ID" value="GER50620.1"/>
    <property type="molecule type" value="Genomic_DNA"/>
</dbReference>
<feature type="region of interest" description="Disordered" evidence="1">
    <location>
        <begin position="1"/>
        <end position="65"/>
    </location>
</feature>
<dbReference type="AlphaFoldDB" id="A0A5A7QYY4"/>
<evidence type="ECO:0000256" key="1">
    <source>
        <dbReference type="SAM" id="MobiDB-lite"/>
    </source>
</evidence>
<reference evidence="3" key="1">
    <citation type="journal article" date="2019" name="Curr. Biol.">
        <title>Genome Sequence of Striga asiatica Provides Insight into the Evolution of Plant Parasitism.</title>
        <authorList>
            <person name="Yoshida S."/>
            <person name="Kim S."/>
            <person name="Wafula E.K."/>
            <person name="Tanskanen J."/>
            <person name="Kim Y.M."/>
            <person name="Honaas L."/>
            <person name="Yang Z."/>
            <person name="Spallek T."/>
            <person name="Conn C.E."/>
            <person name="Ichihashi Y."/>
            <person name="Cheong K."/>
            <person name="Cui S."/>
            <person name="Der J.P."/>
            <person name="Gundlach H."/>
            <person name="Jiao Y."/>
            <person name="Hori C."/>
            <person name="Ishida J.K."/>
            <person name="Kasahara H."/>
            <person name="Kiba T."/>
            <person name="Kim M.S."/>
            <person name="Koo N."/>
            <person name="Laohavisit A."/>
            <person name="Lee Y.H."/>
            <person name="Lumba S."/>
            <person name="McCourt P."/>
            <person name="Mortimer J.C."/>
            <person name="Mutuku J.M."/>
            <person name="Nomura T."/>
            <person name="Sasaki-Sekimoto Y."/>
            <person name="Seto Y."/>
            <person name="Wang Y."/>
            <person name="Wakatake T."/>
            <person name="Sakakibara H."/>
            <person name="Demura T."/>
            <person name="Yamaguchi S."/>
            <person name="Yoneyama K."/>
            <person name="Manabe R.I."/>
            <person name="Nelson D.C."/>
            <person name="Schulman A.H."/>
            <person name="Timko M.P."/>
            <person name="dePamphilis C.W."/>
            <person name="Choi D."/>
            <person name="Shirasu K."/>
        </authorList>
    </citation>
    <scope>NUCLEOTIDE SEQUENCE [LARGE SCALE GENOMIC DNA]</scope>
    <source>
        <strain evidence="3">cv. UVA1</strain>
    </source>
</reference>
<evidence type="ECO:0000313" key="3">
    <source>
        <dbReference type="Proteomes" id="UP000325081"/>
    </source>
</evidence>
<feature type="region of interest" description="Disordered" evidence="1">
    <location>
        <begin position="77"/>
        <end position="173"/>
    </location>
</feature>
<keyword evidence="3" id="KW-1185">Reference proteome</keyword>
<feature type="compositionally biased region" description="Low complexity" evidence="1">
    <location>
        <begin position="121"/>
        <end position="133"/>
    </location>
</feature>
<protein>
    <submittedName>
        <fullName evidence="2">Xin actin-binding repeat-containing protein 2</fullName>
    </submittedName>
</protein>
<feature type="compositionally biased region" description="Basic residues" evidence="1">
    <location>
        <begin position="1"/>
        <end position="11"/>
    </location>
</feature>
<evidence type="ECO:0000313" key="2">
    <source>
        <dbReference type="EMBL" id="GER50620.1"/>
    </source>
</evidence>
<feature type="compositionally biased region" description="Basic and acidic residues" evidence="1">
    <location>
        <begin position="134"/>
        <end position="145"/>
    </location>
</feature>
<proteinExistence type="predicted"/>
<gene>
    <name evidence="2" type="ORF">STAS_27948</name>
</gene>
<comment type="caution">
    <text evidence="2">The sequence shown here is derived from an EMBL/GenBank/DDBJ whole genome shotgun (WGS) entry which is preliminary data.</text>
</comment>
<feature type="compositionally biased region" description="Polar residues" evidence="1">
    <location>
        <begin position="50"/>
        <end position="59"/>
    </location>
</feature>
<dbReference type="Proteomes" id="UP000325081">
    <property type="component" value="Unassembled WGS sequence"/>
</dbReference>
<accession>A0A5A7QYY4</accession>